<organism evidence="1 2">
    <name type="scientific">Acinetobacter amyesii</name>
    <dbReference type="NCBI Taxonomy" id="2942470"/>
    <lineage>
        <taxon>Bacteria</taxon>
        <taxon>Pseudomonadati</taxon>
        <taxon>Pseudomonadota</taxon>
        <taxon>Gammaproteobacteria</taxon>
        <taxon>Moraxellales</taxon>
        <taxon>Moraxellaceae</taxon>
        <taxon>Acinetobacter</taxon>
    </lineage>
</organism>
<protein>
    <submittedName>
        <fullName evidence="1">Uncharacterized protein</fullName>
    </submittedName>
</protein>
<dbReference type="AlphaFoldDB" id="A0A1T1GUJ5"/>
<dbReference type="EMBL" id="MVKX01000007">
    <property type="protein sequence ID" value="OOV81238.1"/>
    <property type="molecule type" value="Genomic_DNA"/>
</dbReference>
<accession>A0A1T1GUJ5</accession>
<evidence type="ECO:0000313" key="1">
    <source>
        <dbReference type="EMBL" id="OOV81238.1"/>
    </source>
</evidence>
<sequence>MYIYLDDDLAELDLKNNPKLALKLSLLITSAVHGCNLLNAKKKTFKSLINSDGLSDIDKTHLEQILRFNFEYTDFFEKLTYKIIITNTKASVYKDEDSTTWYFPLEKIEYGYLDSVELLAEDLSDGELLLYAVKHYIKLNSIKRLGFNITPRNGGGANIAKNFKKSLEPQSNFVIAFCDSDKFSPQANFSEVTQKCHDIADEETSFGCFFHTDGREIENDIPLLFIENGHLQDPAVLKNISEISTLKGKLKTPFFKYVDLKEGLSPNWIAKLGKGSDCKIFWNRVVEELDALDPSFISSYKSPHRSHPNLLISQICSNMAVNVLKWLSHESKNHPKSPHQQLDTSDGLIWLDHGRKLFELGCAMPKIRL</sequence>
<name>A0A1T1GUJ5_9GAMM</name>
<comment type="caution">
    <text evidence="1">The sequence shown here is derived from an EMBL/GenBank/DDBJ whole genome shotgun (WGS) entry which is preliminary data.</text>
</comment>
<reference evidence="1 2" key="1">
    <citation type="submission" date="2017-02" db="EMBL/GenBank/DDBJ databases">
        <title>Acinetobacter sp. ANC 4945, whole genome shotgun sequencing project.</title>
        <authorList>
            <person name="Radolfova-Krizova L."/>
            <person name="Al Atrouni A."/>
            <person name="Nemec A."/>
        </authorList>
    </citation>
    <scope>NUCLEOTIDE SEQUENCE [LARGE SCALE GENOMIC DNA]</scope>
    <source>
        <strain evidence="1 2">ANC 4945</strain>
    </source>
</reference>
<dbReference type="Proteomes" id="UP000191160">
    <property type="component" value="Unassembled WGS sequence"/>
</dbReference>
<gene>
    <name evidence="1" type="ORF">B1202_11825</name>
</gene>
<evidence type="ECO:0000313" key="2">
    <source>
        <dbReference type="Proteomes" id="UP000191160"/>
    </source>
</evidence>
<dbReference type="RefSeq" id="WP_078190802.1">
    <property type="nucleotide sequence ID" value="NZ_JAMCOZ010000009.1"/>
</dbReference>
<proteinExistence type="predicted"/>
<keyword evidence="2" id="KW-1185">Reference proteome</keyword>